<dbReference type="GO" id="GO:0005868">
    <property type="term" value="C:cytoplasmic dynein complex"/>
    <property type="evidence" value="ECO:0007669"/>
    <property type="project" value="TreeGrafter"/>
</dbReference>
<evidence type="ECO:0000313" key="2">
    <source>
        <dbReference type="EMBL" id="KNE66137.1"/>
    </source>
</evidence>
<proteinExistence type="inferred from homology"/>
<reference evidence="3" key="2">
    <citation type="submission" date="2009-11" db="EMBL/GenBank/DDBJ databases">
        <title>The Genome Sequence of Allomyces macrogynus strain ATCC 38327.</title>
        <authorList>
            <consortium name="The Broad Institute Genome Sequencing Platform"/>
            <person name="Russ C."/>
            <person name="Cuomo C."/>
            <person name="Shea T."/>
            <person name="Young S.K."/>
            <person name="Zeng Q."/>
            <person name="Koehrsen M."/>
            <person name="Haas B."/>
            <person name="Borodovsky M."/>
            <person name="Guigo R."/>
            <person name="Alvarado L."/>
            <person name="Berlin A."/>
            <person name="Borenstein D."/>
            <person name="Chen Z."/>
            <person name="Engels R."/>
            <person name="Freedman E."/>
            <person name="Gellesch M."/>
            <person name="Goldberg J."/>
            <person name="Griggs A."/>
            <person name="Gujja S."/>
            <person name="Heiman D."/>
            <person name="Hepburn T."/>
            <person name="Howarth C."/>
            <person name="Jen D."/>
            <person name="Larson L."/>
            <person name="Lewis B."/>
            <person name="Mehta T."/>
            <person name="Park D."/>
            <person name="Pearson M."/>
            <person name="Roberts A."/>
            <person name="Saif S."/>
            <person name="Shenoy N."/>
            <person name="Sisk P."/>
            <person name="Stolte C."/>
            <person name="Sykes S."/>
            <person name="Walk T."/>
            <person name="White J."/>
            <person name="Yandava C."/>
            <person name="Burger G."/>
            <person name="Gray M.W."/>
            <person name="Holland P.W.H."/>
            <person name="King N."/>
            <person name="Lang F.B.F."/>
            <person name="Roger A.J."/>
            <person name="Ruiz-Trillo I."/>
            <person name="Lander E."/>
            <person name="Nusbaum C."/>
        </authorList>
    </citation>
    <scope>NUCLEOTIDE SEQUENCE [LARGE SCALE GENOMIC DNA]</scope>
    <source>
        <strain evidence="3">ATCC 38327</strain>
    </source>
</reference>
<evidence type="ECO:0008006" key="4">
    <source>
        <dbReference type="Google" id="ProtNLM"/>
    </source>
</evidence>
<dbReference type="Gene3D" id="3.30.1140.40">
    <property type="entry name" value="Tctex-1"/>
    <property type="match status" value="1"/>
</dbReference>
<name>A0A0L0SUE3_ALLM3</name>
<dbReference type="InterPro" id="IPR005334">
    <property type="entry name" value="Tctex-1-like"/>
</dbReference>
<dbReference type="GO" id="GO:0007018">
    <property type="term" value="P:microtubule-based movement"/>
    <property type="evidence" value="ECO:0007669"/>
    <property type="project" value="TreeGrafter"/>
</dbReference>
<evidence type="ECO:0000313" key="3">
    <source>
        <dbReference type="Proteomes" id="UP000054350"/>
    </source>
</evidence>
<evidence type="ECO:0000256" key="1">
    <source>
        <dbReference type="ARBA" id="ARBA00005361"/>
    </source>
</evidence>
<dbReference type="VEuPathDB" id="FungiDB:AMAG_10387"/>
<dbReference type="OrthoDB" id="10260741at2759"/>
<dbReference type="AlphaFoldDB" id="A0A0L0SUE3"/>
<dbReference type="PANTHER" id="PTHR21255">
    <property type="entry name" value="T-COMPLEX-ASSOCIATED-TESTIS-EXPRESSED 1/ DYNEIN LIGHT CHAIN"/>
    <property type="match status" value="1"/>
</dbReference>
<dbReference type="Proteomes" id="UP000054350">
    <property type="component" value="Unassembled WGS sequence"/>
</dbReference>
<sequence>MQRNRLASRFRPTVVQKLIHQVLVNKLAGRVYDGDECSAWTREIADEIRARLKELNLDRYKFVVQVVIGEMRGEGVKMNCRCFWDPDADNLAQDLFTNDSMFCVAAAFGVFYY</sequence>
<dbReference type="FunFam" id="3.30.1140.40:FF:000003">
    <property type="entry name" value="tctex1 domain-containing protein 2"/>
    <property type="match status" value="1"/>
</dbReference>
<accession>A0A0L0SUE3</accession>
<dbReference type="CDD" id="cd21459">
    <property type="entry name" value="DLC-like_TCTEX1D2"/>
    <property type="match status" value="1"/>
</dbReference>
<gene>
    <name evidence="2" type="ORF">AMAG_10387</name>
</gene>
<dbReference type="EMBL" id="GG745349">
    <property type="protein sequence ID" value="KNE66137.1"/>
    <property type="molecule type" value="Genomic_DNA"/>
</dbReference>
<organism evidence="2 3">
    <name type="scientific">Allomyces macrogynus (strain ATCC 38327)</name>
    <name type="common">Allomyces javanicus var. macrogynus</name>
    <dbReference type="NCBI Taxonomy" id="578462"/>
    <lineage>
        <taxon>Eukaryota</taxon>
        <taxon>Fungi</taxon>
        <taxon>Fungi incertae sedis</taxon>
        <taxon>Blastocladiomycota</taxon>
        <taxon>Blastocladiomycetes</taxon>
        <taxon>Blastocladiales</taxon>
        <taxon>Blastocladiaceae</taxon>
        <taxon>Allomyces</taxon>
    </lineage>
</organism>
<keyword evidence="3" id="KW-1185">Reference proteome</keyword>
<dbReference type="eggNOG" id="KOG4108">
    <property type="taxonomic scope" value="Eukaryota"/>
</dbReference>
<dbReference type="PANTHER" id="PTHR21255:SF7">
    <property type="entry name" value="DYNEIN LIGHT CHAIN TCTEX-TYPE PROTEIN 2B"/>
    <property type="match status" value="1"/>
</dbReference>
<dbReference type="OMA" id="WAKVISN"/>
<dbReference type="GO" id="GO:0005737">
    <property type="term" value="C:cytoplasm"/>
    <property type="evidence" value="ECO:0007669"/>
    <property type="project" value="TreeGrafter"/>
</dbReference>
<dbReference type="STRING" id="578462.A0A0L0SUE3"/>
<dbReference type="GO" id="GO:0045505">
    <property type="term" value="F:dynein intermediate chain binding"/>
    <property type="evidence" value="ECO:0007669"/>
    <property type="project" value="TreeGrafter"/>
</dbReference>
<reference evidence="2 3" key="1">
    <citation type="submission" date="2009-11" db="EMBL/GenBank/DDBJ databases">
        <title>Annotation of Allomyces macrogynus ATCC 38327.</title>
        <authorList>
            <consortium name="The Broad Institute Genome Sequencing Platform"/>
            <person name="Russ C."/>
            <person name="Cuomo C."/>
            <person name="Burger G."/>
            <person name="Gray M.W."/>
            <person name="Holland P.W.H."/>
            <person name="King N."/>
            <person name="Lang F.B.F."/>
            <person name="Roger A.J."/>
            <person name="Ruiz-Trillo I."/>
            <person name="Young S.K."/>
            <person name="Zeng Q."/>
            <person name="Gargeya S."/>
            <person name="Fitzgerald M."/>
            <person name="Haas B."/>
            <person name="Abouelleil A."/>
            <person name="Alvarado L."/>
            <person name="Arachchi H.M."/>
            <person name="Berlin A."/>
            <person name="Chapman S.B."/>
            <person name="Gearin G."/>
            <person name="Goldberg J."/>
            <person name="Griggs A."/>
            <person name="Gujja S."/>
            <person name="Hansen M."/>
            <person name="Heiman D."/>
            <person name="Howarth C."/>
            <person name="Larimer J."/>
            <person name="Lui A."/>
            <person name="MacDonald P.J.P."/>
            <person name="McCowen C."/>
            <person name="Montmayeur A."/>
            <person name="Murphy C."/>
            <person name="Neiman D."/>
            <person name="Pearson M."/>
            <person name="Priest M."/>
            <person name="Roberts A."/>
            <person name="Saif S."/>
            <person name="Shea T."/>
            <person name="Sisk P."/>
            <person name="Stolte C."/>
            <person name="Sykes S."/>
            <person name="Wortman J."/>
            <person name="Nusbaum C."/>
            <person name="Birren B."/>
        </authorList>
    </citation>
    <scope>NUCLEOTIDE SEQUENCE [LARGE SCALE GENOMIC DNA]</scope>
    <source>
        <strain evidence="2 3">ATCC 38327</strain>
    </source>
</reference>
<protein>
    <recommendedName>
        <fullName evidence="4">Tctex1 domain-containing protein 2</fullName>
    </recommendedName>
</protein>
<dbReference type="Pfam" id="PF03645">
    <property type="entry name" value="Tctex-1"/>
    <property type="match status" value="1"/>
</dbReference>
<comment type="similarity">
    <text evidence="1">Belongs to the dynein light chain Tctex-type family.</text>
</comment>
<dbReference type="InterPro" id="IPR038586">
    <property type="entry name" value="Tctex-1-like_sf"/>
</dbReference>